<dbReference type="PANTHER" id="PTHR10039:SF5">
    <property type="entry name" value="NACHT DOMAIN-CONTAINING PROTEIN"/>
    <property type="match status" value="1"/>
</dbReference>
<organism evidence="4 5">
    <name type="scientific">Plectosphaerella cucumerina</name>
    <dbReference type="NCBI Taxonomy" id="40658"/>
    <lineage>
        <taxon>Eukaryota</taxon>
        <taxon>Fungi</taxon>
        <taxon>Dikarya</taxon>
        <taxon>Ascomycota</taxon>
        <taxon>Pezizomycotina</taxon>
        <taxon>Sordariomycetes</taxon>
        <taxon>Hypocreomycetidae</taxon>
        <taxon>Glomerellales</taxon>
        <taxon>Plectosphaerellaceae</taxon>
        <taxon>Plectosphaerella</taxon>
    </lineage>
</organism>
<dbReference type="EMBL" id="JAGPXD010000004">
    <property type="protein sequence ID" value="KAH7357941.1"/>
    <property type="molecule type" value="Genomic_DNA"/>
</dbReference>
<proteinExistence type="predicted"/>
<feature type="region of interest" description="Disordered" evidence="2">
    <location>
        <begin position="89"/>
        <end position="112"/>
    </location>
</feature>
<sequence>MSSLERLGQFANLRISSVTQRTKDTLEWLFTSGATFDPGLPSATLTDNAPITLGAWLSHGYGIFWITGLPGSGKSTAMRHVFESPKTLSLLEAQPTSQPDSRSEPEETHGSLSLNSYHESIWTRIGLFITIFEGYPEQSKWETMLHGLLLQLLRSRPDLIHPMKQFARDIERQQRHLGKNIGKPHCEIDWSDVKWSNSLVQQALEHCVKAARRPLKILVIIDGMDELEATEIAYEAALFLNKLAENNTKPSTFRICVASRPEQHLLKAFMGAPRIEMHHHTREDIRRHASSVLCRNFHFKNMPEEKVQASLKPLLDYIVENAAGVFLWAHSIALLADGELRDCNPIEGLHHRMEKLPNTMGALYQRLLERVTPNLRLRAYIALEVVLRLGLPTLETVFHAVQATELWLEERGGKARCIDNRRNFRKDIAMADLQRFRGQLLVSCRCMLRFHAPIPCKHGRVHRRVSLVHASAREYLLRLDFQGVLFPQDGPERPIGNGHGYRLLHARSWLKSLTRPEDDWDMKCMEIVLEQAPKLERTMKARDLKVFFEILDDMDNVASTLFGAQWLSCRSPGDSHDEIRFPSFLAWAITAGMHEYVIHRVGQQDNPKDFINIRSNGHETCPLLHFTSGKTTGGLANGIRLVSLRDDSTQSRHAISNFKPPIQFFRETTFIYLIEGGADINAIFRGRTALQYDGEGSQWQPHLRMVQFLLDHGADPNISVTSYLWIENQLRRTAFPLLHIAVYWEASKFGTRLDVAAALRQHGAKLNTPDEGGCFLSERLYYADFHFSPSRWAWVLENGAKITESMVMKPDETRAQELASDTFTFVGPSMSALKYYAGICYNVGLERPHQVARDILRQPSFRRREWYTEEAAELAEKIEPGWFAVGEKYQAGASRVLAGEDVED</sequence>
<evidence type="ECO:0000256" key="1">
    <source>
        <dbReference type="ARBA" id="ARBA00022737"/>
    </source>
</evidence>
<comment type="caution">
    <text evidence="4">The sequence shown here is derived from an EMBL/GenBank/DDBJ whole genome shotgun (WGS) entry which is preliminary data.</text>
</comment>
<keyword evidence="1" id="KW-0677">Repeat</keyword>
<dbReference type="AlphaFoldDB" id="A0A8K0T7W5"/>
<dbReference type="Proteomes" id="UP000813385">
    <property type="component" value="Unassembled WGS sequence"/>
</dbReference>
<dbReference type="PANTHER" id="PTHR10039">
    <property type="entry name" value="AMELOGENIN"/>
    <property type="match status" value="1"/>
</dbReference>
<dbReference type="SUPFAM" id="SSF48403">
    <property type="entry name" value="Ankyrin repeat"/>
    <property type="match status" value="1"/>
</dbReference>
<evidence type="ECO:0000259" key="3">
    <source>
        <dbReference type="Pfam" id="PF24883"/>
    </source>
</evidence>
<dbReference type="InterPro" id="IPR036770">
    <property type="entry name" value="Ankyrin_rpt-contain_sf"/>
</dbReference>
<evidence type="ECO:0000313" key="4">
    <source>
        <dbReference type="EMBL" id="KAH7357941.1"/>
    </source>
</evidence>
<dbReference type="SUPFAM" id="SSF52540">
    <property type="entry name" value="P-loop containing nucleoside triphosphate hydrolases"/>
    <property type="match status" value="1"/>
</dbReference>
<dbReference type="OrthoDB" id="5375247at2759"/>
<accession>A0A8K0T7W5</accession>
<name>A0A8K0T7W5_9PEZI</name>
<protein>
    <recommendedName>
        <fullName evidence="3">Nephrocystin 3-like N-terminal domain-containing protein</fullName>
    </recommendedName>
</protein>
<dbReference type="InterPro" id="IPR027417">
    <property type="entry name" value="P-loop_NTPase"/>
</dbReference>
<dbReference type="InterPro" id="IPR056884">
    <property type="entry name" value="NPHP3-like_N"/>
</dbReference>
<keyword evidence="5" id="KW-1185">Reference proteome</keyword>
<gene>
    <name evidence="4" type="ORF">B0T11DRAFT_98142</name>
</gene>
<dbReference type="Gene3D" id="1.25.40.20">
    <property type="entry name" value="Ankyrin repeat-containing domain"/>
    <property type="match status" value="1"/>
</dbReference>
<evidence type="ECO:0000313" key="5">
    <source>
        <dbReference type="Proteomes" id="UP000813385"/>
    </source>
</evidence>
<dbReference type="Pfam" id="PF24883">
    <property type="entry name" value="NPHP3_N"/>
    <property type="match status" value="1"/>
</dbReference>
<feature type="domain" description="Nephrocystin 3-like N-terminal" evidence="3">
    <location>
        <begin position="55"/>
        <end position="260"/>
    </location>
</feature>
<evidence type="ECO:0000256" key="2">
    <source>
        <dbReference type="SAM" id="MobiDB-lite"/>
    </source>
</evidence>
<reference evidence="4" key="1">
    <citation type="journal article" date="2021" name="Nat. Commun.">
        <title>Genetic determinants of endophytism in the Arabidopsis root mycobiome.</title>
        <authorList>
            <person name="Mesny F."/>
            <person name="Miyauchi S."/>
            <person name="Thiergart T."/>
            <person name="Pickel B."/>
            <person name="Atanasova L."/>
            <person name="Karlsson M."/>
            <person name="Huettel B."/>
            <person name="Barry K.W."/>
            <person name="Haridas S."/>
            <person name="Chen C."/>
            <person name="Bauer D."/>
            <person name="Andreopoulos W."/>
            <person name="Pangilinan J."/>
            <person name="LaButti K."/>
            <person name="Riley R."/>
            <person name="Lipzen A."/>
            <person name="Clum A."/>
            <person name="Drula E."/>
            <person name="Henrissat B."/>
            <person name="Kohler A."/>
            <person name="Grigoriev I.V."/>
            <person name="Martin F.M."/>
            <person name="Hacquard S."/>
        </authorList>
    </citation>
    <scope>NUCLEOTIDE SEQUENCE</scope>
    <source>
        <strain evidence="4">MPI-CAGE-AT-0016</strain>
    </source>
</reference>